<evidence type="ECO:0000256" key="5">
    <source>
        <dbReference type="ARBA" id="ARBA00022723"/>
    </source>
</evidence>
<dbReference type="PANTHER" id="PTHR33571">
    <property type="entry name" value="SSL8005 PROTEIN"/>
    <property type="match status" value="1"/>
</dbReference>
<dbReference type="Proteomes" id="UP000217895">
    <property type="component" value="Chromosome"/>
</dbReference>
<gene>
    <name evidence="11" type="ORF">NIES2135_12190</name>
</gene>
<reference evidence="11 12" key="1">
    <citation type="submission" date="2017-06" db="EMBL/GenBank/DDBJ databases">
        <title>Genome sequencing of cyanobaciteial culture collection at National Institute for Environmental Studies (NIES).</title>
        <authorList>
            <person name="Hirose Y."/>
            <person name="Shimura Y."/>
            <person name="Fujisawa T."/>
            <person name="Nakamura Y."/>
            <person name="Kawachi M."/>
        </authorList>
    </citation>
    <scope>NUCLEOTIDE SEQUENCE [LARGE SCALE GENOMIC DNA]</scope>
    <source>
        <strain evidence="11 12">NIES-2135</strain>
    </source>
</reference>
<dbReference type="InterPro" id="IPR002934">
    <property type="entry name" value="Polymerase_NTP_transf_dom"/>
</dbReference>
<protein>
    <submittedName>
        <fullName evidence="11">DNA polymerase beta domain-containing protein</fullName>
    </submittedName>
</protein>
<dbReference type="InterPro" id="IPR052038">
    <property type="entry name" value="Type-VII_TA_antitoxin"/>
</dbReference>
<evidence type="ECO:0000256" key="3">
    <source>
        <dbReference type="ARBA" id="ARBA00022679"/>
    </source>
</evidence>
<evidence type="ECO:0000256" key="9">
    <source>
        <dbReference type="ARBA" id="ARBA00038276"/>
    </source>
</evidence>
<evidence type="ECO:0000313" key="12">
    <source>
        <dbReference type="Proteomes" id="UP000217895"/>
    </source>
</evidence>
<dbReference type="PANTHER" id="PTHR33571:SF12">
    <property type="entry name" value="BSL3053 PROTEIN"/>
    <property type="match status" value="1"/>
</dbReference>
<dbReference type="Gene3D" id="3.30.460.10">
    <property type="entry name" value="Beta Polymerase, domain 2"/>
    <property type="match status" value="1"/>
</dbReference>
<keyword evidence="7" id="KW-0067">ATP-binding</keyword>
<organism evidence="11 12">
    <name type="scientific">Leptolyngbya boryana NIES-2135</name>
    <dbReference type="NCBI Taxonomy" id="1973484"/>
    <lineage>
        <taxon>Bacteria</taxon>
        <taxon>Bacillati</taxon>
        <taxon>Cyanobacteriota</taxon>
        <taxon>Cyanophyceae</taxon>
        <taxon>Leptolyngbyales</taxon>
        <taxon>Leptolyngbyaceae</taxon>
        <taxon>Leptolyngbya group</taxon>
        <taxon>Leptolyngbya</taxon>
    </lineage>
</organism>
<dbReference type="InterPro" id="IPR043519">
    <property type="entry name" value="NT_sf"/>
</dbReference>
<dbReference type="EMBL" id="AP018203">
    <property type="protein sequence ID" value="BAY54402.1"/>
    <property type="molecule type" value="Genomic_DNA"/>
</dbReference>
<keyword evidence="4" id="KW-0548">Nucleotidyltransferase</keyword>
<evidence type="ECO:0000256" key="8">
    <source>
        <dbReference type="ARBA" id="ARBA00022842"/>
    </source>
</evidence>
<dbReference type="AlphaFoldDB" id="A0A1Z4JCC3"/>
<dbReference type="CDD" id="cd05403">
    <property type="entry name" value="NT_KNTase_like"/>
    <property type="match status" value="1"/>
</dbReference>
<evidence type="ECO:0000256" key="4">
    <source>
        <dbReference type="ARBA" id="ARBA00022695"/>
    </source>
</evidence>
<evidence type="ECO:0000256" key="6">
    <source>
        <dbReference type="ARBA" id="ARBA00022741"/>
    </source>
</evidence>
<evidence type="ECO:0000313" key="11">
    <source>
        <dbReference type="EMBL" id="BAY54402.1"/>
    </source>
</evidence>
<comment type="similarity">
    <text evidence="9">Belongs to the MntA antitoxin family.</text>
</comment>
<sequence length="114" mass="13207">MSSNLAFDKILGERLHVSPDQIAEFCQRWHVLEFALFGSILRDDFQPHTSDVDVLVAFHPTAKQGLTEWLDMQDELEALLQRKVDLVSKKAIQESRNWIRKRNILESAQVIYGN</sequence>
<name>A0A1Z4JCC3_LEPBY</name>
<evidence type="ECO:0000256" key="1">
    <source>
        <dbReference type="ARBA" id="ARBA00001946"/>
    </source>
</evidence>
<comment type="cofactor">
    <cofactor evidence="1">
        <name>Mg(2+)</name>
        <dbReference type="ChEBI" id="CHEBI:18420"/>
    </cofactor>
</comment>
<dbReference type="GO" id="GO:0016779">
    <property type="term" value="F:nucleotidyltransferase activity"/>
    <property type="evidence" value="ECO:0007669"/>
    <property type="project" value="UniProtKB-KW"/>
</dbReference>
<keyword evidence="8" id="KW-0460">Magnesium</keyword>
<keyword evidence="2" id="KW-1277">Toxin-antitoxin system</keyword>
<accession>A0A1Z4JCC3</accession>
<dbReference type="Pfam" id="PF01909">
    <property type="entry name" value="NTP_transf_2"/>
    <property type="match status" value="1"/>
</dbReference>
<keyword evidence="6" id="KW-0547">Nucleotide-binding</keyword>
<evidence type="ECO:0000259" key="10">
    <source>
        <dbReference type="Pfam" id="PF01909"/>
    </source>
</evidence>
<dbReference type="SUPFAM" id="SSF81301">
    <property type="entry name" value="Nucleotidyltransferase"/>
    <property type="match status" value="1"/>
</dbReference>
<dbReference type="GO" id="GO:0046872">
    <property type="term" value="F:metal ion binding"/>
    <property type="evidence" value="ECO:0007669"/>
    <property type="project" value="UniProtKB-KW"/>
</dbReference>
<evidence type="ECO:0000256" key="2">
    <source>
        <dbReference type="ARBA" id="ARBA00022649"/>
    </source>
</evidence>
<evidence type="ECO:0000256" key="7">
    <source>
        <dbReference type="ARBA" id="ARBA00022840"/>
    </source>
</evidence>
<keyword evidence="12" id="KW-1185">Reference proteome</keyword>
<keyword evidence="5" id="KW-0479">Metal-binding</keyword>
<proteinExistence type="inferred from homology"/>
<dbReference type="GO" id="GO:0005524">
    <property type="term" value="F:ATP binding"/>
    <property type="evidence" value="ECO:0007669"/>
    <property type="project" value="UniProtKB-KW"/>
</dbReference>
<feature type="domain" description="Polymerase nucleotidyl transferase" evidence="10">
    <location>
        <begin position="23"/>
        <end position="110"/>
    </location>
</feature>
<keyword evidence="3" id="KW-0808">Transferase</keyword>